<evidence type="ECO:0000313" key="4">
    <source>
        <dbReference type="Proteomes" id="UP001305521"/>
    </source>
</evidence>
<keyword evidence="2" id="KW-0472">Membrane</keyword>
<evidence type="ECO:0000256" key="1">
    <source>
        <dbReference type="SAM" id="MobiDB-lite"/>
    </source>
</evidence>
<accession>A0ABZ0PMI9</accession>
<reference evidence="3 4" key="1">
    <citation type="submission" date="2023-11" db="EMBL/GenBank/DDBJ databases">
        <title>Arctic aerobic anoxygenic photoheterotroph Sediminicoccus rosea KRV36 adapts its photosynthesis to long days of polar summer.</title>
        <authorList>
            <person name="Tomasch J."/>
            <person name="Kopejtka K."/>
            <person name="Bily T."/>
            <person name="Gardiner A.T."/>
            <person name="Gardian Z."/>
            <person name="Shivaramu S."/>
            <person name="Koblizek M."/>
            <person name="Engelhardt F."/>
            <person name="Kaftan D."/>
        </authorList>
    </citation>
    <scope>NUCLEOTIDE SEQUENCE [LARGE SCALE GENOMIC DNA]</scope>
    <source>
        <strain evidence="3 4">R-30</strain>
    </source>
</reference>
<dbReference type="Proteomes" id="UP001305521">
    <property type="component" value="Chromosome"/>
</dbReference>
<feature type="transmembrane region" description="Helical" evidence="2">
    <location>
        <begin position="12"/>
        <end position="38"/>
    </location>
</feature>
<keyword evidence="4" id="KW-1185">Reference proteome</keyword>
<keyword evidence="2" id="KW-0812">Transmembrane</keyword>
<evidence type="ECO:0000256" key="2">
    <source>
        <dbReference type="SAM" id="Phobius"/>
    </source>
</evidence>
<protein>
    <submittedName>
        <fullName evidence="3">Uncharacterized protein</fullName>
    </submittedName>
</protein>
<gene>
    <name evidence="3" type="ORF">R9Z33_08620</name>
</gene>
<dbReference type="EMBL" id="CP137852">
    <property type="protein sequence ID" value="WPB86926.1"/>
    <property type="molecule type" value="Genomic_DNA"/>
</dbReference>
<sequence length="177" mass="17574">MTPASLRAVLAALWRVAWQGSMLIGASAGAVAAVLYIADFAFPSPGEGGTAPADFNVVIGLILTAVTVILGALALVLAVAAVVGYAQIKAAVERTTAEEAREMTKAVTPDGARPVAEAIARETAAAVASRVAGNVAEVIAARTFAAASERGVEPSSDGDDLKSAAVGGEGDAKPSSD</sequence>
<organism evidence="3 4">
    <name type="scientific">Sediminicoccus rosea</name>
    <dbReference type="NCBI Taxonomy" id="1225128"/>
    <lineage>
        <taxon>Bacteria</taxon>
        <taxon>Pseudomonadati</taxon>
        <taxon>Pseudomonadota</taxon>
        <taxon>Alphaproteobacteria</taxon>
        <taxon>Acetobacterales</taxon>
        <taxon>Roseomonadaceae</taxon>
        <taxon>Sediminicoccus</taxon>
    </lineage>
</organism>
<evidence type="ECO:0000313" key="3">
    <source>
        <dbReference type="EMBL" id="WPB86926.1"/>
    </source>
</evidence>
<feature type="region of interest" description="Disordered" evidence="1">
    <location>
        <begin position="147"/>
        <end position="177"/>
    </location>
</feature>
<name>A0ABZ0PMI9_9PROT</name>
<feature type="transmembrane region" description="Helical" evidence="2">
    <location>
        <begin position="58"/>
        <end position="86"/>
    </location>
</feature>
<keyword evidence="2" id="KW-1133">Transmembrane helix</keyword>
<dbReference type="RefSeq" id="WP_318650883.1">
    <property type="nucleotide sequence ID" value="NZ_CP137852.1"/>
</dbReference>
<proteinExistence type="predicted"/>